<protein>
    <submittedName>
        <fullName evidence="1">Uncharacterized protein</fullName>
    </submittedName>
</protein>
<proteinExistence type="predicted"/>
<reference evidence="1 2" key="1">
    <citation type="submission" date="2019-06" db="EMBL/GenBank/DDBJ databases">
        <title>WGS assembly of Gossypium darwinii.</title>
        <authorList>
            <person name="Chen Z.J."/>
            <person name="Sreedasyam A."/>
            <person name="Ando A."/>
            <person name="Song Q."/>
            <person name="De L."/>
            <person name="Hulse-Kemp A."/>
            <person name="Ding M."/>
            <person name="Ye W."/>
            <person name="Kirkbride R."/>
            <person name="Jenkins J."/>
            <person name="Plott C."/>
            <person name="Lovell J."/>
            <person name="Lin Y.-M."/>
            <person name="Vaughn R."/>
            <person name="Liu B."/>
            <person name="Li W."/>
            <person name="Simpson S."/>
            <person name="Scheffler B."/>
            <person name="Saski C."/>
            <person name="Grover C."/>
            <person name="Hu G."/>
            <person name="Conover J."/>
            <person name="Carlson J."/>
            <person name="Shu S."/>
            <person name="Boston L."/>
            <person name="Williams M."/>
            <person name="Peterson D."/>
            <person name="Mcgee K."/>
            <person name="Jones D."/>
            <person name="Wendel J."/>
            <person name="Stelly D."/>
            <person name="Grimwood J."/>
            <person name="Schmutz J."/>
        </authorList>
    </citation>
    <scope>NUCLEOTIDE SEQUENCE [LARGE SCALE GENOMIC DNA]</scope>
    <source>
        <strain evidence="1">1808015.09</strain>
    </source>
</reference>
<accession>A0A5D2C0K2</accession>
<gene>
    <name evidence="1" type="ORF">ES288_D07G219700v1</name>
</gene>
<sequence length="57" mass="6675">MLLSKNRDEGPRRMMKLKRRNGEATVMKRKKKRIGRREISYRLTGGCGFHSKVKVGK</sequence>
<name>A0A5D2C0K2_GOSDA</name>
<dbReference type="Proteomes" id="UP000323506">
    <property type="component" value="Chromosome D07"/>
</dbReference>
<dbReference type="EMBL" id="CM017707">
    <property type="protein sequence ID" value="TYG62318.1"/>
    <property type="molecule type" value="Genomic_DNA"/>
</dbReference>
<organism evidence="1 2">
    <name type="scientific">Gossypium darwinii</name>
    <name type="common">Darwin's cotton</name>
    <name type="synonym">Gossypium barbadense var. darwinii</name>
    <dbReference type="NCBI Taxonomy" id="34276"/>
    <lineage>
        <taxon>Eukaryota</taxon>
        <taxon>Viridiplantae</taxon>
        <taxon>Streptophyta</taxon>
        <taxon>Embryophyta</taxon>
        <taxon>Tracheophyta</taxon>
        <taxon>Spermatophyta</taxon>
        <taxon>Magnoliopsida</taxon>
        <taxon>eudicotyledons</taxon>
        <taxon>Gunneridae</taxon>
        <taxon>Pentapetalae</taxon>
        <taxon>rosids</taxon>
        <taxon>malvids</taxon>
        <taxon>Malvales</taxon>
        <taxon>Malvaceae</taxon>
        <taxon>Malvoideae</taxon>
        <taxon>Gossypium</taxon>
    </lineage>
</organism>
<dbReference type="AlphaFoldDB" id="A0A5D2C0K2"/>
<evidence type="ECO:0000313" key="2">
    <source>
        <dbReference type="Proteomes" id="UP000323506"/>
    </source>
</evidence>
<evidence type="ECO:0000313" key="1">
    <source>
        <dbReference type="EMBL" id="TYG62318.1"/>
    </source>
</evidence>
<keyword evidence="2" id="KW-1185">Reference proteome</keyword>